<name>L7W1B9_9BACT</name>
<evidence type="ECO:0000313" key="1">
    <source>
        <dbReference type="EMBL" id="AGC72335.1"/>
    </source>
</evidence>
<sequence>MNASASILLLPDKPLSVKNNQGTFGQGARHRQFTRIESKTPLPKWIITR</sequence>
<dbReference type="AlphaFoldDB" id="L7W1B9"/>
<proteinExistence type="predicted"/>
<accession>L7W1B9</accession>
<reference evidence="1" key="1">
    <citation type="submission" date="2012-09" db="EMBL/GenBank/DDBJ databases">
        <title>Metagenomic Characterization of a Microbial Community in Wastewater Detects High Levels of Antibiotic Resistance.</title>
        <authorList>
            <person name="Abrams M."/>
            <person name="Caldwell A."/>
            <person name="Vandaei E."/>
            <person name="Lee W."/>
            <person name="Perrott J."/>
            <person name="Khan S.Y."/>
            <person name="Ta J."/>
            <person name="Romero D."/>
            <person name="Nguyen V."/>
            <person name="Pourmand N."/>
            <person name="Ouverney C.C."/>
        </authorList>
    </citation>
    <scope>NUCLEOTIDE SEQUENCE</scope>
</reference>
<dbReference type="EMBL" id="JX649899">
    <property type="protein sequence ID" value="AGC72335.1"/>
    <property type="molecule type" value="Genomic_DNA"/>
</dbReference>
<organism evidence="1">
    <name type="scientific">uncultured bacterium A1Q1_fos_2004</name>
    <dbReference type="NCBI Taxonomy" id="1256557"/>
    <lineage>
        <taxon>Bacteria</taxon>
        <taxon>environmental samples</taxon>
    </lineage>
</organism>
<protein>
    <submittedName>
        <fullName evidence="1">Uncharacterized protein</fullName>
    </submittedName>
</protein>